<sequence length="70" mass="7911">MQTQIKTTVGQERISSQALHKYVFVLLGIFTLIAATYPTAMMRVSQMEKFKGFHVKSLPIEGKSYSESVK</sequence>
<reference evidence="2 3" key="1">
    <citation type="journal article" date="2022" name="J. Am. Chem. Soc.">
        <title>Biosynthesis of Guanitoxin Enables Global Environmental Detection in Freshwater Cyanobacteria.</title>
        <authorList>
            <person name="Lima S.T."/>
            <person name="Fallon T.R."/>
            <person name="Cordoza J.L."/>
            <person name="Chekan J.R."/>
            <person name="Delbaje E."/>
            <person name="Hopiavuori A.R."/>
            <person name="Alvarenga D.O."/>
            <person name="Wood S.M."/>
            <person name="Luhavaya H."/>
            <person name="Baumgartner J.T."/>
            <person name="Dorr F.A."/>
            <person name="Etchegaray A."/>
            <person name="Pinto E."/>
            <person name="McKinnie S.M.K."/>
            <person name="Fiore M.F."/>
            <person name="Moore B.S."/>
        </authorList>
    </citation>
    <scope>NUCLEOTIDE SEQUENCE [LARGE SCALE GENOMIC DNA]</scope>
    <source>
        <strain evidence="2 3">ITEP-024</strain>
    </source>
</reference>
<keyword evidence="1" id="KW-0472">Membrane</keyword>
<evidence type="ECO:0000313" key="2">
    <source>
        <dbReference type="EMBL" id="QYX33530.1"/>
    </source>
</evidence>
<protein>
    <submittedName>
        <fullName evidence="2">Uncharacterized protein</fullName>
    </submittedName>
</protein>
<dbReference type="EMBL" id="CP080598">
    <property type="protein sequence ID" value="QYX33530.1"/>
    <property type="molecule type" value="Genomic_DNA"/>
</dbReference>
<keyword evidence="3" id="KW-1185">Reference proteome</keyword>
<dbReference type="Proteomes" id="UP000826540">
    <property type="component" value="Chromosome"/>
</dbReference>
<gene>
    <name evidence="2" type="ORF">K2F26_09565</name>
</gene>
<evidence type="ECO:0000313" key="3">
    <source>
        <dbReference type="Proteomes" id="UP000826540"/>
    </source>
</evidence>
<proteinExistence type="predicted"/>
<organism evidence="2 3">
    <name type="scientific">Sphaerospermopsis torques-reginae ITEP-024</name>
    <dbReference type="NCBI Taxonomy" id="984208"/>
    <lineage>
        <taxon>Bacteria</taxon>
        <taxon>Bacillati</taxon>
        <taxon>Cyanobacteriota</taxon>
        <taxon>Cyanophyceae</taxon>
        <taxon>Nostocales</taxon>
        <taxon>Aphanizomenonaceae</taxon>
        <taxon>Sphaerospermopsis</taxon>
        <taxon>Sphaerospermopsis torques-reginae</taxon>
    </lineage>
</organism>
<evidence type="ECO:0000256" key="1">
    <source>
        <dbReference type="SAM" id="Phobius"/>
    </source>
</evidence>
<name>A0ABX8X4G7_9CYAN</name>
<dbReference type="RefSeq" id="WP_220611273.1">
    <property type="nucleotide sequence ID" value="NZ_CP080598.1"/>
</dbReference>
<keyword evidence="1" id="KW-1133">Transmembrane helix</keyword>
<feature type="transmembrane region" description="Helical" evidence="1">
    <location>
        <begin position="22"/>
        <end position="40"/>
    </location>
</feature>
<keyword evidence="1" id="KW-0812">Transmembrane</keyword>
<accession>A0ABX8X4G7</accession>